<comment type="caution">
    <text evidence="5">The sequence shown here is derived from an EMBL/GenBank/DDBJ whole genome shotgun (WGS) entry which is preliminary data.</text>
</comment>
<evidence type="ECO:0000313" key="6">
    <source>
        <dbReference type="Proteomes" id="UP000886885"/>
    </source>
</evidence>
<evidence type="ECO:0000256" key="1">
    <source>
        <dbReference type="ARBA" id="ARBA00022574"/>
    </source>
</evidence>
<dbReference type="InterPro" id="IPR051350">
    <property type="entry name" value="WD_repeat-ST_regulator"/>
</dbReference>
<reference evidence="5" key="1">
    <citation type="journal article" date="2020" name="bioRxiv">
        <title>Hybrid origin of Populus tomentosa Carr. identified through genome sequencing and phylogenomic analysis.</title>
        <authorList>
            <person name="An X."/>
            <person name="Gao K."/>
            <person name="Chen Z."/>
            <person name="Li J."/>
            <person name="Yang X."/>
            <person name="Yang X."/>
            <person name="Zhou J."/>
            <person name="Guo T."/>
            <person name="Zhao T."/>
            <person name="Huang S."/>
            <person name="Miao D."/>
            <person name="Khan W.U."/>
            <person name="Rao P."/>
            <person name="Ye M."/>
            <person name="Lei B."/>
            <person name="Liao W."/>
            <person name="Wang J."/>
            <person name="Ji L."/>
            <person name="Li Y."/>
            <person name="Guo B."/>
            <person name="Mustafa N.S."/>
            <person name="Li S."/>
            <person name="Yun Q."/>
            <person name="Keller S.R."/>
            <person name="Mao J."/>
            <person name="Zhang R."/>
            <person name="Strauss S.H."/>
        </authorList>
    </citation>
    <scope>NUCLEOTIDE SEQUENCE</scope>
    <source>
        <strain evidence="5">GM15</strain>
        <tissue evidence="5">Leaf</tissue>
    </source>
</reference>
<dbReference type="SMART" id="SM00320">
    <property type="entry name" value="WD40"/>
    <property type="match status" value="6"/>
</dbReference>
<evidence type="ECO:0000256" key="2">
    <source>
        <dbReference type="ARBA" id="ARBA00022737"/>
    </source>
</evidence>
<organism evidence="5 6">
    <name type="scientific">Populus tomentosa</name>
    <name type="common">Chinese white poplar</name>
    <dbReference type="NCBI Taxonomy" id="118781"/>
    <lineage>
        <taxon>Eukaryota</taxon>
        <taxon>Viridiplantae</taxon>
        <taxon>Streptophyta</taxon>
        <taxon>Embryophyta</taxon>
        <taxon>Tracheophyta</taxon>
        <taxon>Spermatophyta</taxon>
        <taxon>Magnoliopsida</taxon>
        <taxon>eudicotyledons</taxon>
        <taxon>Gunneridae</taxon>
        <taxon>Pentapetalae</taxon>
        <taxon>rosids</taxon>
        <taxon>fabids</taxon>
        <taxon>Malpighiales</taxon>
        <taxon>Salicaceae</taxon>
        <taxon>Saliceae</taxon>
        <taxon>Populus</taxon>
    </lineage>
</organism>
<dbReference type="Pfam" id="PF23627">
    <property type="entry name" value="LisH_WDR26"/>
    <property type="match status" value="1"/>
</dbReference>
<dbReference type="PROSITE" id="PS50897">
    <property type="entry name" value="CTLH"/>
    <property type="match status" value="1"/>
</dbReference>
<keyword evidence="1 3" id="KW-0853">WD repeat</keyword>
<proteinExistence type="predicted"/>
<evidence type="ECO:0000259" key="4">
    <source>
        <dbReference type="PROSITE" id="PS50897"/>
    </source>
</evidence>
<accession>A0A8X8CNR1</accession>
<dbReference type="PANTHER" id="PTHR22838:SF6">
    <property type="entry name" value="WD REPEAT-CONTAINING PROTEIN 26 HOMOLOG"/>
    <property type="match status" value="1"/>
</dbReference>
<dbReference type="Proteomes" id="UP000886885">
    <property type="component" value="Chromosome 10A"/>
</dbReference>
<dbReference type="PROSITE" id="PS50294">
    <property type="entry name" value="WD_REPEATS_REGION"/>
    <property type="match status" value="2"/>
</dbReference>
<name>A0A8X8CNR1_POPTO</name>
<evidence type="ECO:0000313" key="5">
    <source>
        <dbReference type="EMBL" id="KAG6760612.1"/>
    </source>
</evidence>
<dbReference type="Pfam" id="PF00400">
    <property type="entry name" value="WD40"/>
    <property type="match status" value="2"/>
</dbReference>
<gene>
    <name evidence="5" type="ORF">POTOM_037135</name>
</gene>
<feature type="domain" description="CTLH" evidence="4">
    <location>
        <begin position="48"/>
        <end position="106"/>
    </location>
</feature>
<dbReference type="InterPro" id="IPR001680">
    <property type="entry name" value="WD40_rpt"/>
</dbReference>
<sequence length="471" mass="53062">MAQLVETVGSKGVVKRTEFVRIITRALHSLGYEEIGTLLENQSGIPLQSQEISSFKNQVLAGNWDQSVETLHAISLLDESTLTSQASFLIWEQQFLEFLRDDHILDSLNTLRKKIAPLDINSNRVQELASCTISPPEDLNIESRPEILEKLHNFLPPSLMIHPARLESIIEEAISLRRLSCLYHNISDRNVSLYSDHKCGMSRLPCQAKQVTDGGEVLFGHILGHEKPVLSVSWSPDDDQLLTCGEREVIKRWEANSGRLLHVYERADFGFISCAWCPAGFILAGTTDQSIILLDLEGAELDSWKDYALRMSEMAITNDGTRILSIYEDRSIAVIDREKKEILRLLPQEGVITSFSLSNDNKVLLVNLRNRGIHFWSLLEGYEGLISRYEGRISTRFIIRSCLGGLEETFIASGSEDSRVFIWHRGQRIPIMQLQSVHTGTVNCVSWNPANIQMLASASDDHKIVIWGPPS</sequence>
<keyword evidence="2" id="KW-0677">Repeat</keyword>
<evidence type="ECO:0000256" key="3">
    <source>
        <dbReference type="PROSITE-ProRule" id="PRU00221"/>
    </source>
</evidence>
<keyword evidence="6" id="KW-1185">Reference proteome</keyword>
<protein>
    <recommendedName>
        <fullName evidence="4">CTLH domain-containing protein</fullName>
    </recommendedName>
</protein>
<dbReference type="InterPro" id="IPR006595">
    <property type="entry name" value="CTLH_C"/>
</dbReference>
<dbReference type="EMBL" id="JAAWWB010000019">
    <property type="protein sequence ID" value="KAG6760612.1"/>
    <property type="molecule type" value="Genomic_DNA"/>
</dbReference>
<dbReference type="OrthoDB" id="972532at2759"/>
<feature type="repeat" description="WD" evidence="3">
    <location>
        <begin position="222"/>
        <end position="263"/>
    </location>
</feature>
<dbReference type="PROSITE" id="PS50082">
    <property type="entry name" value="WD_REPEATS_2"/>
    <property type="match status" value="2"/>
</dbReference>
<feature type="repeat" description="WD" evidence="3">
    <location>
        <begin position="435"/>
        <end position="471"/>
    </location>
</feature>
<dbReference type="PANTHER" id="PTHR22838">
    <property type="entry name" value="WD REPEAT PROTEIN 26-RELATED"/>
    <property type="match status" value="1"/>
</dbReference>
<dbReference type="AlphaFoldDB" id="A0A8X8CNR1"/>